<evidence type="ECO:0000256" key="1">
    <source>
        <dbReference type="SAM" id="MobiDB-lite"/>
    </source>
</evidence>
<reference evidence="2" key="1">
    <citation type="submission" date="2007-04" db="EMBL/GenBank/DDBJ databases">
        <title>Annotation of Pediculus humanus corporis strain USDA.</title>
        <authorList>
            <person name="Kirkness E."/>
            <person name="Hannick L."/>
            <person name="Hass B."/>
            <person name="Bruggner R."/>
            <person name="Lawson D."/>
            <person name="Bidwell S."/>
            <person name="Joardar V."/>
            <person name="Caler E."/>
            <person name="Walenz B."/>
            <person name="Inman J."/>
            <person name="Schobel S."/>
            <person name="Galinsky K."/>
            <person name="Amedeo P."/>
            <person name="Strausberg R."/>
        </authorList>
    </citation>
    <scope>NUCLEOTIDE SEQUENCE</scope>
    <source>
        <strain evidence="2">USDA</strain>
    </source>
</reference>
<reference evidence="3" key="3">
    <citation type="submission" date="2021-02" db="UniProtKB">
        <authorList>
            <consortium name="EnsemblMetazoa"/>
        </authorList>
    </citation>
    <scope>IDENTIFICATION</scope>
    <source>
        <strain evidence="3">USDA</strain>
    </source>
</reference>
<accession>E0VJ30</accession>
<dbReference type="AlphaFoldDB" id="E0VJ30"/>
<dbReference type="Pfam" id="PF15244">
    <property type="entry name" value="HSD3"/>
    <property type="match status" value="1"/>
</dbReference>
<feature type="compositionally biased region" description="Polar residues" evidence="1">
    <location>
        <begin position="157"/>
        <end position="181"/>
    </location>
</feature>
<dbReference type="Proteomes" id="UP000009046">
    <property type="component" value="Unassembled WGS sequence"/>
</dbReference>
<dbReference type="EnsemblMetazoa" id="PHUM237710-RA">
    <property type="protein sequence ID" value="PHUM237710-PA"/>
    <property type="gene ID" value="PHUM237710"/>
</dbReference>
<dbReference type="OrthoDB" id="8197789at2759"/>
<dbReference type="InParanoid" id="E0VJ30"/>
<gene>
    <name evidence="3" type="primary">8230400</name>
    <name evidence="2" type="ORF">Phum_PHUM237710</name>
</gene>
<feature type="compositionally biased region" description="Polar residues" evidence="1">
    <location>
        <begin position="221"/>
        <end position="233"/>
    </location>
</feature>
<name>E0VJ30_PEDHC</name>
<evidence type="ECO:0000313" key="4">
    <source>
        <dbReference type="Proteomes" id="UP000009046"/>
    </source>
</evidence>
<dbReference type="RefSeq" id="XP_002426124.1">
    <property type="nucleotide sequence ID" value="XM_002426079.1"/>
</dbReference>
<reference evidence="2" key="2">
    <citation type="submission" date="2007-04" db="EMBL/GenBank/DDBJ databases">
        <title>The genome of the human body louse.</title>
        <authorList>
            <consortium name="The Human Body Louse Genome Consortium"/>
            <person name="Kirkness E."/>
            <person name="Walenz B."/>
            <person name="Hass B."/>
            <person name="Bruggner R."/>
            <person name="Strausberg R."/>
        </authorList>
    </citation>
    <scope>NUCLEOTIDE SEQUENCE</scope>
    <source>
        <strain evidence="2">USDA</strain>
    </source>
</reference>
<protein>
    <submittedName>
        <fullName evidence="2 3">Uncharacterized protein</fullName>
    </submittedName>
</protein>
<keyword evidence="4" id="KW-1185">Reference proteome</keyword>
<dbReference type="EMBL" id="DS235219">
    <property type="protein sequence ID" value="EEB13386.1"/>
    <property type="molecule type" value="Genomic_DNA"/>
</dbReference>
<dbReference type="GeneID" id="8230400"/>
<evidence type="ECO:0000313" key="2">
    <source>
        <dbReference type="EMBL" id="EEB13386.1"/>
    </source>
</evidence>
<dbReference type="CTD" id="8230400"/>
<dbReference type="HOGENOM" id="CLU_1074819_0_0_1"/>
<evidence type="ECO:0000313" key="3">
    <source>
        <dbReference type="EnsemblMetazoa" id="PHUM237710-PA"/>
    </source>
</evidence>
<dbReference type="InterPro" id="IPR029357">
    <property type="entry name" value="SPATA7"/>
</dbReference>
<feature type="region of interest" description="Disordered" evidence="1">
    <location>
        <begin position="156"/>
        <end position="259"/>
    </location>
</feature>
<dbReference type="KEGG" id="phu:Phum_PHUM237710"/>
<dbReference type="EMBL" id="AAZO01002758">
    <property type="status" value="NOT_ANNOTATED_CDS"/>
    <property type="molecule type" value="Genomic_DNA"/>
</dbReference>
<organism>
    <name type="scientific">Pediculus humanus subsp. corporis</name>
    <name type="common">Body louse</name>
    <dbReference type="NCBI Taxonomy" id="121224"/>
    <lineage>
        <taxon>Eukaryota</taxon>
        <taxon>Metazoa</taxon>
        <taxon>Ecdysozoa</taxon>
        <taxon>Arthropoda</taxon>
        <taxon>Hexapoda</taxon>
        <taxon>Insecta</taxon>
        <taxon>Pterygota</taxon>
        <taxon>Neoptera</taxon>
        <taxon>Paraneoptera</taxon>
        <taxon>Psocodea</taxon>
        <taxon>Troctomorpha</taxon>
        <taxon>Phthiraptera</taxon>
        <taxon>Anoplura</taxon>
        <taxon>Pediculidae</taxon>
        <taxon>Pediculus</taxon>
    </lineage>
</organism>
<dbReference type="VEuPathDB" id="VectorBase:PHUM237710"/>
<proteinExistence type="predicted"/>
<sequence>MFSLKINCYFDENQGPAKIIIDKPPMQLKKSKINVCDHKISKIHLPHNKENVIHQPEHLPRKTVFKDMLNNYHPCFNPTKSNFKPKILKTNIKSKLRCLRVYHPPRKRIMNKCKEKLEKTGHLCDFVNKTTICKCKNKKMGTFDNNKLYIKKDAEHVQTSSRDSAYNGGISSLPESRSVTPDSRPKKNVVSYSIEIPNDDNKTGPADNSDINEYVEEDIKNPQNSEMSSSSRNDTPRDNETKTLRIYHKSKDEENEKMR</sequence>
<feature type="compositionally biased region" description="Basic and acidic residues" evidence="1">
    <location>
        <begin position="234"/>
        <end position="259"/>
    </location>
</feature>